<dbReference type="EMBL" id="BMQJ01000002">
    <property type="protein sequence ID" value="GGP84492.1"/>
    <property type="molecule type" value="Genomic_DNA"/>
</dbReference>
<feature type="region of interest" description="Disordered" evidence="1">
    <location>
        <begin position="146"/>
        <end position="205"/>
    </location>
</feature>
<sequence length="205" mass="22642">MTPEPRWILSANYDTKVLYERMLWDEHAGGMLSREDFDRRGLLFAYGIVRHVNGKTGIAGVGISKLAQDLGYDSENHGFHKARKVLLNLGFLTCRGKVGRASKLSMSVPEALRDKTDKQGNQIYATLFDSVTGDLVTVTDTSKLDGEARAKPIPESKSDVATTATGQPEPGWWYTEPEGDDEPLAPPPLVTVRPPRRSPRFNATV</sequence>
<reference evidence="3" key="1">
    <citation type="journal article" date="2019" name="Int. J. Syst. Evol. Microbiol.">
        <title>The Global Catalogue of Microorganisms (GCM) 10K type strain sequencing project: providing services to taxonomists for standard genome sequencing and annotation.</title>
        <authorList>
            <consortium name="The Broad Institute Genomics Platform"/>
            <consortium name="The Broad Institute Genome Sequencing Center for Infectious Disease"/>
            <person name="Wu L."/>
            <person name="Ma J."/>
        </authorList>
    </citation>
    <scope>NUCLEOTIDE SEQUENCE [LARGE SCALE GENOMIC DNA]</scope>
    <source>
        <strain evidence="3">JCM 3115</strain>
    </source>
</reference>
<proteinExistence type="predicted"/>
<keyword evidence="3" id="KW-1185">Reference proteome</keyword>
<gene>
    <name evidence="2" type="ORF">GCM10010140_12000</name>
</gene>
<organism evidence="2 3">
    <name type="scientific">Streptosporangium pseudovulgare</name>
    <dbReference type="NCBI Taxonomy" id="35765"/>
    <lineage>
        <taxon>Bacteria</taxon>
        <taxon>Bacillati</taxon>
        <taxon>Actinomycetota</taxon>
        <taxon>Actinomycetes</taxon>
        <taxon>Streptosporangiales</taxon>
        <taxon>Streptosporangiaceae</taxon>
        <taxon>Streptosporangium</taxon>
    </lineage>
</organism>
<protein>
    <submittedName>
        <fullName evidence="2">Uncharacterized protein</fullName>
    </submittedName>
</protein>
<dbReference type="Proteomes" id="UP000611554">
    <property type="component" value="Unassembled WGS sequence"/>
</dbReference>
<evidence type="ECO:0000256" key="1">
    <source>
        <dbReference type="SAM" id="MobiDB-lite"/>
    </source>
</evidence>
<dbReference type="RefSeq" id="WP_189245418.1">
    <property type="nucleotide sequence ID" value="NZ_BMQJ01000002.1"/>
</dbReference>
<evidence type="ECO:0000313" key="3">
    <source>
        <dbReference type="Proteomes" id="UP000611554"/>
    </source>
</evidence>
<comment type="caution">
    <text evidence="2">The sequence shown here is derived from an EMBL/GenBank/DDBJ whole genome shotgun (WGS) entry which is preliminary data.</text>
</comment>
<feature type="compositionally biased region" description="Basic and acidic residues" evidence="1">
    <location>
        <begin position="146"/>
        <end position="158"/>
    </location>
</feature>
<accession>A0ABQ2QLV0</accession>
<name>A0ABQ2QLV0_9ACTN</name>
<evidence type="ECO:0000313" key="2">
    <source>
        <dbReference type="EMBL" id="GGP84492.1"/>
    </source>
</evidence>